<evidence type="ECO:0000256" key="1">
    <source>
        <dbReference type="SAM" id="MobiDB-lite"/>
    </source>
</evidence>
<name>A0ABQ6JK24_9ACTN</name>
<dbReference type="EMBL" id="BSUZ01000001">
    <property type="protein sequence ID" value="GMA88616.1"/>
    <property type="molecule type" value="Genomic_DNA"/>
</dbReference>
<keyword evidence="2" id="KW-0472">Membrane</keyword>
<dbReference type="Proteomes" id="UP001157017">
    <property type="component" value="Unassembled WGS sequence"/>
</dbReference>
<reference evidence="4" key="1">
    <citation type="journal article" date="2019" name="Int. J. Syst. Evol. Microbiol.">
        <title>The Global Catalogue of Microorganisms (GCM) 10K type strain sequencing project: providing services to taxonomists for standard genome sequencing and annotation.</title>
        <authorList>
            <consortium name="The Broad Institute Genomics Platform"/>
            <consortium name="The Broad Institute Genome Sequencing Center for Infectious Disease"/>
            <person name="Wu L."/>
            <person name="Ma J."/>
        </authorList>
    </citation>
    <scope>NUCLEOTIDE SEQUENCE [LARGE SCALE GENOMIC DNA]</scope>
    <source>
        <strain evidence="4">NBRC 108730</strain>
    </source>
</reference>
<sequence>MLPGRVRGPTVGVDSLRRDMTERSAASQRRVDRRRTSDQGYNALAYLLAGPLLYGGLGWVADHFLGTGFLLPVGLVAGMGLAVYTVWLRYGTHADRSPGAEQAAPTDRPTASPTAPAATRTGTTHDSTIAPSGEEQA</sequence>
<feature type="region of interest" description="Disordered" evidence="1">
    <location>
        <begin position="95"/>
        <end position="137"/>
    </location>
</feature>
<proteinExistence type="predicted"/>
<feature type="transmembrane region" description="Helical" evidence="2">
    <location>
        <begin position="43"/>
        <end position="61"/>
    </location>
</feature>
<accession>A0ABQ6JK24</accession>
<feature type="transmembrane region" description="Helical" evidence="2">
    <location>
        <begin position="67"/>
        <end position="87"/>
    </location>
</feature>
<evidence type="ECO:0000256" key="2">
    <source>
        <dbReference type="SAM" id="Phobius"/>
    </source>
</evidence>
<gene>
    <name evidence="3" type="ORF">GCM10025868_38660</name>
</gene>
<evidence type="ECO:0008006" key="5">
    <source>
        <dbReference type="Google" id="ProtNLM"/>
    </source>
</evidence>
<comment type="caution">
    <text evidence="3">The sequence shown here is derived from an EMBL/GenBank/DDBJ whole genome shotgun (WGS) entry which is preliminary data.</text>
</comment>
<organism evidence="3 4">
    <name type="scientific">Angustibacter aerolatus</name>
    <dbReference type="NCBI Taxonomy" id="1162965"/>
    <lineage>
        <taxon>Bacteria</taxon>
        <taxon>Bacillati</taxon>
        <taxon>Actinomycetota</taxon>
        <taxon>Actinomycetes</taxon>
        <taxon>Kineosporiales</taxon>
        <taxon>Kineosporiaceae</taxon>
    </lineage>
</organism>
<evidence type="ECO:0000313" key="4">
    <source>
        <dbReference type="Proteomes" id="UP001157017"/>
    </source>
</evidence>
<feature type="compositionally biased region" description="Low complexity" evidence="1">
    <location>
        <begin position="103"/>
        <end position="124"/>
    </location>
</feature>
<keyword evidence="2" id="KW-0812">Transmembrane</keyword>
<keyword evidence="4" id="KW-1185">Reference proteome</keyword>
<keyword evidence="2" id="KW-1133">Transmembrane helix</keyword>
<protein>
    <recommendedName>
        <fullName evidence="5">AtpZ/AtpI family protein</fullName>
    </recommendedName>
</protein>
<evidence type="ECO:0000313" key="3">
    <source>
        <dbReference type="EMBL" id="GMA88616.1"/>
    </source>
</evidence>